<accession>A0ACB5PQW6</accession>
<organism evidence="1 2">
    <name type="scientific">Hymenobacter qilianensis</name>
    <dbReference type="NCBI Taxonomy" id="1385715"/>
    <lineage>
        <taxon>Bacteria</taxon>
        <taxon>Pseudomonadati</taxon>
        <taxon>Bacteroidota</taxon>
        <taxon>Cytophagia</taxon>
        <taxon>Cytophagales</taxon>
        <taxon>Hymenobacteraceae</taxon>
        <taxon>Hymenobacter</taxon>
    </lineage>
</organism>
<keyword evidence="2" id="KW-1185">Reference proteome</keyword>
<comment type="caution">
    <text evidence="1">The sequence shown here is derived from an EMBL/GenBank/DDBJ whole genome shotgun (WGS) entry which is preliminary data.</text>
</comment>
<evidence type="ECO:0000313" key="1">
    <source>
        <dbReference type="EMBL" id="GGF63425.1"/>
    </source>
</evidence>
<sequence length="211" mass="22387">MKQYSFQGLLGGFLVGVAVAGSGCDSQRTATEGANPTAPSAEATVPISFQKEVAQDDYRFSVQTTGTGTSRTLSLTAAKDNRELFKTSVPIEGQVSDAVATNLNDDKYPELFVFVAGAGSGSYSRLVGYEFMNQGHRPLNLPELSGPAAAGYMGHDEFRVEGRQLLRSFPVYRPDDPNSTPSGGIRTVTYTMEPGMALSVAGFNDAPAQAQ</sequence>
<evidence type="ECO:0000313" key="2">
    <source>
        <dbReference type="Proteomes" id="UP000605392"/>
    </source>
</evidence>
<name>A0ACB5PQW6_9BACT</name>
<reference evidence="1 2" key="1">
    <citation type="journal article" date="2019" name="Int. J. Syst. Evol. Microbiol.">
        <title>The Global Catalogue of Microorganisms (GCM) 10K type strain sequencing project: providing services to taxonomists for standard genome sequencing and annotation.</title>
        <authorList>
            <consortium name="The Broad Institute Genomics Platform"/>
            <consortium name="The Broad Institute Genome Sequencing Center for Infectious Disease"/>
            <person name="Wu L."/>
            <person name="Ma J."/>
        </authorList>
    </citation>
    <scope>NUCLEOTIDE SEQUENCE [LARGE SCALE GENOMIC DNA]</scope>
    <source>
        <strain evidence="1 2">CGMCC 1.12720</strain>
    </source>
</reference>
<dbReference type="Proteomes" id="UP000605392">
    <property type="component" value="Unassembled WGS sequence"/>
</dbReference>
<dbReference type="EMBL" id="BMFN01000002">
    <property type="protein sequence ID" value="GGF63425.1"/>
    <property type="molecule type" value="Genomic_DNA"/>
</dbReference>
<protein>
    <submittedName>
        <fullName evidence="1">Uncharacterized protein</fullName>
    </submittedName>
</protein>
<proteinExistence type="predicted"/>
<gene>
    <name evidence="1" type="ORF">GCM10011375_18010</name>
</gene>